<name>A0A847HAF4_9CORY</name>
<evidence type="ECO:0000313" key="9">
    <source>
        <dbReference type="EMBL" id="NLF90398.1"/>
    </source>
</evidence>
<keyword evidence="4 7" id="KW-0812">Transmembrane</keyword>
<feature type="transmembrane region" description="Helical" evidence="7">
    <location>
        <begin position="15"/>
        <end position="35"/>
    </location>
</feature>
<protein>
    <submittedName>
        <fullName evidence="9">ABC transporter permease</fullName>
    </submittedName>
</protein>
<evidence type="ECO:0000256" key="1">
    <source>
        <dbReference type="ARBA" id="ARBA00004651"/>
    </source>
</evidence>
<accession>A0A847HAF4</accession>
<keyword evidence="6 7" id="KW-0472">Membrane</keyword>
<comment type="subcellular location">
    <subcellularLocation>
        <location evidence="1">Cell membrane</location>
        <topology evidence="1">Multi-pass membrane protein</topology>
    </subcellularLocation>
</comment>
<feature type="transmembrane region" description="Helical" evidence="7">
    <location>
        <begin position="233"/>
        <end position="252"/>
    </location>
</feature>
<evidence type="ECO:0000259" key="8">
    <source>
        <dbReference type="Pfam" id="PF02687"/>
    </source>
</evidence>
<dbReference type="PANTHER" id="PTHR43738">
    <property type="entry name" value="ABC TRANSPORTER, MEMBRANE PROTEIN"/>
    <property type="match status" value="1"/>
</dbReference>
<evidence type="ECO:0000313" key="10">
    <source>
        <dbReference type="Proteomes" id="UP000523614"/>
    </source>
</evidence>
<organism evidence="9 10">
    <name type="scientific">Corynebacterium marinum</name>
    <dbReference type="NCBI Taxonomy" id="349751"/>
    <lineage>
        <taxon>Bacteria</taxon>
        <taxon>Bacillati</taxon>
        <taxon>Actinomycetota</taxon>
        <taxon>Actinomycetes</taxon>
        <taxon>Mycobacteriales</taxon>
        <taxon>Corynebacteriaceae</taxon>
        <taxon>Corynebacterium</taxon>
    </lineage>
</organism>
<feature type="transmembrane region" description="Helical" evidence="7">
    <location>
        <begin position="279"/>
        <end position="301"/>
    </location>
</feature>
<dbReference type="Pfam" id="PF02687">
    <property type="entry name" value="FtsX"/>
    <property type="match status" value="1"/>
</dbReference>
<gene>
    <name evidence="9" type="ORF">GX570_03510</name>
</gene>
<dbReference type="InterPro" id="IPR051125">
    <property type="entry name" value="ABC-4/HrtB_transporter"/>
</dbReference>
<evidence type="ECO:0000256" key="4">
    <source>
        <dbReference type="ARBA" id="ARBA00022692"/>
    </source>
</evidence>
<proteinExistence type="predicted"/>
<dbReference type="InterPro" id="IPR003838">
    <property type="entry name" value="ABC3_permease_C"/>
</dbReference>
<dbReference type="PANTHER" id="PTHR43738:SF1">
    <property type="entry name" value="HEMIN TRANSPORT SYSTEM PERMEASE PROTEIN HRTB-RELATED"/>
    <property type="match status" value="1"/>
</dbReference>
<dbReference type="GO" id="GO:0005886">
    <property type="term" value="C:plasma membrane"/>
    <property type="evidence" value="ECO:0007669"/>
    <property type="project" value="UniProtKB-SubCell"/>
</dbReference>
<evidence type="ECO:0000256" key="3">
    <source>
        <dbReference type="ARBA" id="ARBA00022475"/>
    </source>
</evidence>
<keyword evidence="5 7" id="KW-1133">Transmembrane helix</keyword>
<keyword evidence="3" id="KW-1003">Cell membrane</keyword>
<reference evidence="9 10" key="1">
    <citation type="journal article" date="2020" name="Biotechnol. Biofuels">
        <title>New insights from the biogas microbiome by comprehensive genome-resolved metagenomics of nearly 1600 species originating from multiple anaerobic digesters.</title>
        <authorList>
            <person name="Campanaro S."/>
            <person name="Treu L."/>
            <person name="Rodriguez-R L.M."/>
            <person name="Kovalovszki A."/>
            <person name="Ziels R.M."/>
            <person name="Maus I."/>
            <person name="Zhu X."/>
            <person name="Kougias P.G."/>
            <person name="Basile A."/>
            <person name="Luo G."/>
            <person name="Schluter A."/>
            <person name="Konstantinidis K.T."/>
            <person name="Angelidaki I."/>
        </authorList>
    </citation>
    <scope>NUCLEOTIDE SEQUENCE [LARGE SCALE GENOMIC DNA]</scope>
    <source>
        <strain evidence="9">AS06rmzACSIP_235</strain>
    </source>
</reference>
<sequence>MFLGIRDILHARGRFALIGTVVGLITVLLVMLTGLTGGLGAQNTSALRALNPDRYVFTSPEPSFTDSAVSPADLAAWAGIDGVTDVAPVGFTQTRMEAAAASAVTVVGLPAGHPVPGGGSIPAGGAVLSESLVDAPLDAVTLGGTTVPVAGTAPDEYHSHSPVVWVDTRTWQAVSRSPQDVLGTVLAVNGGLDSAGWEAAAAGTGTTATTVSDSFAGLAAYQSEQGSLRTMQGFLYAISALVTVSFLTVWTIQRTRDLAILRALGASPRYLVTDALGQAALILAAGVSVGALAGWGLGVVAGQAVPFLLTVGTVFYPALGIWALGIVGAFLTTRRVAGIDPLTALGGNG</sequence>
<dbReference type="EMBL" id="JAAYYP010000116">
    <property type="protein sequence ID" value="NLF90398.1"/>
    <property type="molecule type" value="Genomic_DNA"/>
</dbReference>
<feature type="transmembrane region" description="Helical" evidence="7">
    <location>
        <begin position="307"/>
        <end position="331"/>
    </location>
</feature>
<evidence type="ECO:0000256" key="6">
    <source>
        <dbReference type="ARBA" id="ARBA00023136"/>
    </source>
</evidence>
<keyword evidence="2" id="KW-0813">Transport</keyword>
<feature type="domain" description="ABC3 transporter permease C-terminal" evidence="8">
    <location>
        <begin position="234"/>
        <end position="341"/>
    </location>
</feature>
<evidence type="ECO:0000256" key="2">
    <source>
        <dbReference type="ARBA" id="ARBA00022448"/>
    </source>
</evidence>
<dbReference type="AlphaFoldDB" id="A0A847HAF4"/>
<dbReference type="Proteomes" id="UP000523614">
    <property type="component" value="Unassembled WGS sequence"/>
</dbReference>
<comment type="caution">
    <text evidence="9">The sequence shown here is derived from an EMBL/GenBank/DDBJ whole genome shotgun (WGS) entry which is preliminary data.</text>
</comment>
<evidence type="ECO:0000256" key="5">
    <source>
        <dbReference type="ARBA" id="ARBA00022989"/>
    </source>
</evidence>
<evidence type="ECO:0000256" key="7">
    <source>
        <dbReference type="SAM" id="Phobius"/>
    </source>
</evidence>